<dbReference type="SUPFAM" id="SSF160631">
    <property type="entry name" value="SMI1/KNR4-like"/>
    <property type="match status" value="1"/>
</dbReference>
<evidence type="ECO:0000313" key="3">
    <source>
        <dbReference type="Proteomes" id="UP000307507"/>
    </source>
</evidence>
<reference evidence="2 3" key="1">
    <citation type="submission" date="2019-04" db="EMBL/GenBank/DDBJ databases">
        <title>Flavobacterium sp. nov. isolated from construction timber.</title>
        <authorList>
            <person name="Lin S.-Y."/>
            <person name="Chang C.-T."/>
            <person name="Young C.-C."/>
        </authorList>
    </citation>
    <scope>NUCLEOTIDE SEQUENCE [LARGE SCALE GENOMIC DNA]</scope>
    <source>
        <strain evidence="2 3">CC-CTC003</strain>
    </source>
</reference>
<comment type="caution">
    <text evidence="2">The sequence shown here is derived from an EMBL/GenBank/DDBJ whole genome shotgun (WGS) entry which is preliminary data.</text>
</comment>
<dbReference type="Proteomes" id="UP000307507">
    <property type="component" value="Unassembled WGS sequence"/>
</dbReference>
<proteinExistence type="predicted"/>
<sequence>MTKIYHDYFETLKKYLVLLAIDSRSGIVGCSEAEINTLRSEKGPIPLAYEAYLRSLGKKFLFEFMDAENMAFEDLDYINNFANEVFENNARPPKEDFFVISERRNDYISLIYAEGDNPKVWIMSEYWDDTEKGENLAIRTGSFTELMNIFFKQTLTNHPASFYFVPQNIADSEAYIRKKYQNWLTGLQSIHTIVQKYQDENPLIHELNQCFSDYYQQNAAAISESLQKDKNAKSPEKSDAVHEAHAPKTESNKNLFQRLRAFFN</sequence>
<accession>A0A4S3ZZ94</accession>
<feature type="region of interest" description="Disordered" evidence="1">
    <location>
        <begin position="226"/>
        <end position="251"/>
    </location>
</feature>
<name>A0A4S3ZZ94_9FLAO</name>
<dbReference type="AlphaFoldDB" id="A0A4S3ZZ94"/>
<evidence type="ECO:0000313" key="2">
    <source>
        <dbReference type="EMBL" id="THF51217.1"/>
    </source>
</evidence>
<gene>
    <name evidence="2" type="ORF">E6C50_05450</name>
</gene>
<dbReference type="OrthoDB" id="1441002at2"/>
<keyword evidence="3" id="KW-1185">Reference proteome</keyword>
<organism evidence="2 3">
    <name type="scientific">Flavobacterium supellecticarium</name>
    <dbReference type="NCBI Taxonomy" id="2565924"/>
    <lineage>
        <taxon>Bacteria</taxon>
        <taxon>Pseudomonadati</taxon>
        <taxon>Bacteroidota</taxon>
        <taxon>Flavobacteriia</taxon>
        <taxon>Flavobacteriales</taxon>
        <taxon>Flavobacteriaceae</taxon>
        <taxon>Flavobacterium</taxon>
    </lineage>
</organism>
<protein>
    <recommendedName>
        <fullName evidence="4">SMI1/KNR4 family protein</fullName>
    </recommendedName>
</protein>
<dbReference type="InterPro" id="IPR037883">
    <property type="entry name" value="Knr4/Smi1-like_sf"/>
</dbReference>
<evidence type="ECO:0008006" key="4">
    <source>
        <dbReference type="Google" id="ProtNLM"/>
    </source>
</evidence>
<dbReference type="EMBL" id="SSNZ01000002">
    <property type="protein sequence ID" value="THF51217.1"/>
    <property type="molecule type" value="Genomic_DNA"/>
</dbReference>
<dbReference type="RefSeq" id="WP_136402204.1">
    <property type="nucleotide sequence ID" value="NZ_SSNZ01000002.1"/>
</dbReference>
<evidence type="ECO:0000256" key="1">
    <source>
        <dbReference type="SAM" id="MobiDB-lite"/>
    </source>
</evidence>